<protein>
    <submittedName>
        <fullName evidence="8">Uncharacterized protein</fullName>
    </submittedName>
</protein>
<evidence type="ECO:0000313" key="9">
    <source>
        <dbReference type="Proteomes" id="UP000027920"/>
    </source>
</evidence>
<evidence type="ECO:0000256" key="4">
    <source>
        <dbReference type="ARBA" id="ARBA00022454"/>
    </source>
</evidence>
<sequence>MSIAASPPQTTDLHDTSSEAVDDEIARVRAENSVDKLSTVQALTQRRILLSSSLLSSTRVQARLLERQANPSRAEVIQDDLPLLLTSSNQIGESNTHRLALGVTAFPFTDPSPECQSFNPLLGIRFDVCDRTGRFPKQYHIFCRRASPSSQELRIHRHTIPSLVPLSDYENQYLQLTDEGYEGSDDSCLSNNDHPKTQDLHALVARVRKDLVSWRLRFDAIDFLRECLDLPPPKSRSGTGLGDEIDDEDENMSDDEFESWGKYGVRQLEICSPDASQARILWSDDRVGRIKLSSEGNIVKAAVVAGGTRLVDQERILSSGSTTIYSFHQTLERLHQTLQQRQ</sequence>
<dbReference type="EMBL" id="AMGV01000004">
    <property type="protein sequence ID" value="KEF58449.1"/>
    <property type="molecule type" value="Genomic_DNA"/>
</dbReference>
<keyword evidence="9" id="KW-1185">Reference proteome</keyword>
<evidence type="ECO:0000256" key="3">
    <source>
        <dbReference type="ARBA" id="ARBA00007321"/>
    </source>
</evidence>
<evidence type="ECO:0000256" key="7">
    <source>
        <dbReference type="SAM" id="MobiDB-lite"/>
    </source>
</evidence>
<accession>A0A072PEC3</accession>
<dbReference type="GO" id="GO:0031511">
    <property type="term" value="C:Mis6-Sim4 complex"/>
    <property type="evidence" value="ECO:0007669"/>
    <property type="project" value="TreeGrafter"/>
</dbReference>
<dbReference type="Proteomes" id="UP000027920">
    <property type="component" value="Unassembled WGS sequence"/>
</dbReference>
<evidence type="ECO:0000256" key="5">
    <source>
        <dbReference type="ARBA" id="ARBA00023242"/>
    </source>
</evidence>
<gene>
    <name evidence="8" type="ORF">A1O9_06375</name>
</gene>
<dbReference type="HOGENOM" id="CLU_042556_0_0_1"/>
<feature type="region of interest" description="Disordered" evidence="7">
    <location>
        <begin position="235"/>
        <end position="255"/>
    </location>
</feature>
<evidence type="ECO:0000256" key="1">
    <source>
        <dbReference type="ARBA" id="ARBA00004123"/>
    </source>
</evidence>
<evidence type="ECO:0000256" key="6">
    <source>
        <dbReference type="ARBA" id="ARBA00023328"/>
    </source>
</evidence>
<dbReference type="OrthoDB" id="10050372at2759"/>
<dbReference type="InterPro" id="IPR018464">
    <property type="entry name" value="CENP-O"/>
</dbReference>
<dbReference type="Pfam" id="PF09496">
    <property type="entry name" value="CENP-O"/>
    <property type="match status" value="1"/>
</dbReference>
<dbReference type="GeneID" id="25281292"/>
<comment type="similarity">
    <text evidence="3">Belongs to the CENP-O/MCM21 family.</text>
</comment>
<name>A0A072PEC3_9EURO</name>
<comment type="subcellular location">
    <subcellularLocation>
        <location evidence="2">Chromosome</location>
        <location evidence="2">Centromere</location>
    </subcellularLocation>
    <subcellularLocation>
        <location evidence="1">Nucleus</location>
    </subcellularLocation>
</comment>
<evidence type="ECO:0000313" key="8">
    <source>
        <dbReference type="EMBL" id="KEF58449.1"/>
    </source>
</evidence>
<keyword evidence="6" id="KW-0137">Centromere</keyword>
<dbReference type="VEuPathDB" id="FungiDB:A1O9_06375"/>
<keyword evidence="4" id="KW-0158">Chromosome</keyword>
<dbReference type="PANTHER" id="PTHR14582">
    <property type="entry name" value="INNER KINETOCHORE SUBUNIT MAL2"/>
    <property type="match status" value="1"/>
</dbReference>
<feature type="compositionally biased region" description="Acidic residues" evidence="7">
    <location>
        <begin position="243"/>
        <end position="255"/>
    </location>
</feature>
<comment type="caution">
    <text evidence="8">The sequence shown here is derived from an EMBL/GenBank/DDBJ whole genome shotgun (WGS) entry which is preliminary data.</text>
</comment>
<dbReference type="STRING" id="1182545.A0A072PEC3"/>
<keyword evidence="5" id="KW-0539">Nucleus</keyword>
<organism evidence="8 9">
    <name type="scientific">Exophiala aquamarina CBS 119918</name>
    <dbReference type="NCBI Taxonomy" id="1182545"/>
    <lineage>
        <taxon>Eukaryota</taxon>
        <taxon>Fungi</taxon>
        <taxon>Dikarya</taxon>
        <taxon>Ascomycota</taxon>
        <taxon>Pezizomycotina</taxon>
        <taxon>Eurotiomycetes</taxon>
        <taxon>Chaetothyriomycetidae</taxon>
        <taxon>Chaetothyriales</taxon>
        <taxon>Herpotrichiellaceae</taxon>
        <taxon>Exophiala</taxon>
    </lineage>
</organism>
<reference evidence="8 9" key="1">
    <citation type="submission" date="2013-03" db="EMBL/GenBank/DDBJ databases">
        <title>The Genome Sequence of Exophiala aquamarina CBS 119918.</title>
        <authorList>
            <consortium name="The Broad Institute Genomics Platform"/>
            <person name="Cuomo C."/>
            <person name="de Hoog S."/>
            <person name="Gorbushina A."/>
            <person name="Walker B."/>
            <person name="Young S.K."/>
            <person name="Zeng Q."/>
            <person name="Gargeya S."/>
            <person name="Fitzgerald M."/>
            <person name="Haas B."/>
            <person name="Abouelleil A."/>
            <person name="Allen A.W."/>
            <person name="Alvarado L."/>
            <person name="Arachchi H.M."/>
            <person name="Berlin A.M."/>
            <person name="Chapman S.B."/>
            <person name="Gainer-Dewar J."/>
            <person name="Goldberg J."/>
            <person name="Griggs A."/>
            <person name="Gujja S."/>
            <person name="Hansen M."/>
            <person name="Howarth C."/>
            <person name="Imamovic A."/>
            <person name="Ireland A."/>
            <person name="Larimer J."/>
            <person name="McCowan C."/>
            <person name="Murphy C."/>
            <person name="Pearson M."/>
            <person name="Poon T.W."/>
            <person name="Priest M."/>
            <person name="Roberts A."/>
            <person name="Saif S."/>
            <person name="Shea T."/>
            <person name="Sisk P."/>
            <person name="Sykes S."/>
            <person name="Wortman J."/>
            <person name="Nusbaum C."/>
            <person name="Birren B."/>
        </authorList>
    </citation>
    <scope>NUCLEOTIDE SEQUENCE [LARGE SCALE GENOMIC DNA]</scope>
    <source>
        <strain evidence="8 9">CBS 119918</strain>
    </source>
</reference>
<dbReference type="AlphaFoldDB" id="A0A072PEC3"/>
<proteinExistence type="inferred from homology"/>
<dbReference type="RefSeq" id="XP_013261039.1">
    <property type="nucleotide sequence ID" value="XM_013405585.1"/>
</dbReference>
<evidence type="ECO:0000256" key="2">
    <source>
        <dbReference type="ARBA" id="ARBA00004584"/>
    </source>
</evidence>
<dbReference type="PANTHER" id="PTHR14582:SF1">
    <property type="entry name" value="CENTROMERE PROTEIN O"/>
    <property type="match status" value="1"/>
</dbReference>
<dbReference type="GO" id="GO:0005634">
    <property type="term" value="C:nucleus"/>
    <property type="evidence" value="ECO:0007669"/>
    <property type="project" value="UniProtKB-SubCell"/>
</dbReference>